<protein>
    <submittedName>
        <fullName evidence="1">Uncharacterized protein</fullName>
    </submittedName>
</protein>
<dbReference type="VEuPathDB" id="CryptoDB:Vbra_21817"/>
<evidence type="ECO:0000313" key="2">
    <source>
        <dbReference type="Proteomes" id="UP000041254"/>
    </source>
</evidence>
<evidence type="ECO:0000313" key="1">
    <source>
        <dbReference type="EMBL" id="CEM20337.1"/>
    </source>
</evidence>
<reference evidence="1 2" key="1">
    <citation type="submission" date="2014-11" db="EMBL/GenBank/DDBJ databases">
        <authorList>
            <person name="Zhu J."/>
            <person name="Qi W."/>
            <person name="Song R."/>
        </authorList>
    </citation>
    <scope>NUCLEOTIDE SEQUENCE [LARGE SCALE GENOMIC DNA]</scope>
</reference>
<dbReference type="EMBL" id="CDMY01000525">
    <property type="protein sequence ID" value="CEM20337.1"/>
    <property type="molecule type" value="Genomic_DNA"/>
</dbReference>
<proteinExistence type="predicted"/>
<accession>A0A0G4FY28</accession>
<dbReference type="InParanoid" id="A0A0G4FY28"/>
<organism evidence="1 2">
    <name type="scientific">Vitrella brassicaformis (strain CCMP3155)</name>
    <dbReference type="NCBI Taxonomy" id="1169540"/>
    <lineage>
        <taxon>Eukaryota</taxon>
        <taxon>Sar</taxon>
        <taxon>Alveolata</taxon>
        <taxon>Colpodellida</taxon>
        <taxon>Vitrellaceae</taxon>
        <taxon>Vitrella</taxon>
    </lineage>
</organism>
<dbReference type="Proteomes" id="UP000041254">
    <property type="component" value="Unassembled WGS sequence"/>
</dbReference>
<name>A0A0G4FY28_VITBC</name>
<keyword evidence="2" id="KW-1185">Reference proteome</keyword>
<sequence>MEGYSTEGLRTVRDLKMLLLDGTGAIWWGTELTDVVFVGHEDAQDSQTIAEVFGAQGSSKDPFNPIVIKQMAPWPTDAAYQAAMATTTPSNAQTNADTMNQEGPLRRAFHRVARVFAPNQND</sequence>
<dbReference type="AlphaFoldDB" id="A0A0G4FY28"/>
<dbReference type="PhylomeDB" id="A0A0G4FY28"/>
<gene>
    <name evidence="1" type="ORF">Vbra_21817</name>
</gene>